<evidence type="ECO:0000256" key="2">
    <source>
        <dbReference type="SAM" id="SignalP"/>
    </source>
</evidence>
<reference evidence="4" key="1">
    <citation type="submission" date="2016-01" db="EMBL/GenBank/DDBJ databases">
        <authorList>
            <person name="Peeters C."/>
        </authorList>
    </citation>
    <scope>NUCLEOTIDE SEQUENCE [LARGE SCALE GENOMIC DNA]</scope>
    <source>
        <strain evidence="4">LMG 22940</strain>
    </source>
</reference>
<dbReference type="AlphaFoldDB" id="A0A158K5W4"/>
<accession>A0A158K5W4</accession>
<protein>
    <submittedName>
        <fullName evidence="4">Transport-associated protein</fullName>
    </submittedName>
</protein>
<evidence type="ECO:0000256" key="1">
    <source>
        <dbReference type="SAM" id="MobiDB-lite"/>
    </source>
</evidence>
<proteinExistence type="predicted"/>
<keyword evidence="2" id="KW-0732">Signal</keyword>
<dbReference type="OrthoDB" id="9035457at2"/>
<dbReference type="Proteomes" id="UP000054770">
    <property type="component" value="Unassembled WGS sequence"/>
</dbReference>
<comment type="caution">
    <text evidence="4">The sequence shown here is derived from an EMBL/GenBank/DDBJ whole genome shotgun (WGS) entry which is preliminary data.</text>
</comment>
<dbReference type="Gene3D" id="3.30.1340.30">
    <property type="match status" value="1"/>
</dbReference>
<feature type="signal peptide" evidence="2">
    <location>
        <begin position="1"/>
        <end position="24"/>
    </location>
</feature>
<sequence length="123" mass="12108">MNSIKTLKLTGGALIILASINAWSQTSESAAASASTGATTSSEGSSKSSIRKANRALSKKVLQSLTKGGVNTAGINVLVKGSAVTLAGHVADPADIDKAGTIAKGVSGVTSVKNALTINQGGQ</sequence>
<feature type="domain" description="BON" evidence="3">
    <location>
        <begin position="53"/>
        <end position="120"/>
    </location>
</feature>
<feature type="compositionally biased region" description="Low complexity" evidence="1">
    <location>
        <begin position="31"/>
        <end position="48"/>
    </location>
</feature>
<evidence type="ECO:0000313" key="4">
    <source>
        <dbReference type="EMBL" id="SAL76517.1"/>
    </source>
</evidence>
<keyword evidence="5" id="KW-1185">Reference proteome</keyword>
<dbReference type="EMBL" id="FCON02000066">
    <property type="protein sequence ID" value="SAL76517.1"/>
    <property type="molecule type" value="Genomic_DNA"/>
</dbReference>
<feature type="chain" id="PRO_5011114513" evidence="2">
    <location>
        <begin position="25"/>
        <end position="123"/>
    </location>
</feature>
<dbReference type="PROSITE" id="PS50914">
    <property type="entry name" value="BON"/>
    <property type="match status" value="1"/>
</dbReference>
<name>A0A158K5W4_9BURK</name>
<organism evidence="4 5">
    <name type="scientific">Caballeronia choica</name>
    <dbReference type="NCBI Taxonomy" id="326476"/>
    <lineage>
        <taxon>Bacteria</taxon>
        <taxon>Pseudomonadati</taxon>
        <taxon>Pseudomonadota</taxon>
        <taxon>Betaproteobacteria</taxon>
        <taxon>Burkholderiales</taxon>
        <taxon>Burkholderiaceae</taxon>
        <taxon>Caballeronia</taxon>
    </lineage>
</organism>
<dbReference type="RefSeq" id="WP_087647055.1">
    <property type="nucleotide sequence ID" value="NZ_FCON02000066.1"/>
</dbReference>
<feature type="region of interest" description="Disordered" evidence="1">
    <location>
        <begin position="31"/>
        <end position="51"/>
    </location>
</feature>
<evidence type="ECO:0000313" key="5">
    <source>
        <dbReference type="Proteomes" id="UP000054770"/>
    </source>
</evidence>
<dbReference type="Pfam" id="PF04972">
    <property type="entry name" value="BON"/>
    <property type="match status" value="1"/>
</dbReference>
<gene>
    <name evidence="4" type="ORF">AWB68_05001</name>
</gene>
<dbReference type="InterPro" id="IPR007055">
    <property type="entry name" value="BON_dom"/>
</dbReference>
<evidence type="ECO:0000259" key="3">
    <source>
        <dbReference type="PROSITE" id="PS50914"/>
    </source>
</evidence>